<feature type="region of interest" description="Disordered" evidence="4">
    <location>
        <begin position="245"/>
        <end position="270"/>
    </location>
</feature>
<comment type="caution">
    <text evidence="6">The sequence shown here is derived from an EMBL/GenBank/DDBJ whole genome shotgun (WGS) entry which is preliminary data.</text>
</comment>
<dbReference type="InterPro" id="IPR006114">
    <property type="entry name" value="6PGDH_C"/>
</dbReference>
<accession>A0ABT1E3Q5</accession>
<organism evidence="6 7">
    <name type="scientific">Paractinoplanes aksuensis</name>
    <dbReference type="NCBI Taxonomy" id="2939490"/>
    <lineage>
        <taxon>Bacteria</taxon>
        <taxon>Bacillati</taxon>
        <taxon>Actinomycetota</taxon>
        <taxon>Actinomycetes</taxon>
        <taxon>Micromonosporales</taxon>
        <taxon>Micromonosporaceae</taxon>
        <taxon>Paractinoplanes</taxon>
    </lineage>
</organism>
<comment type="similarity">
    <text evidence="1">Belongs to the 6-phosphogluconate dehydrogenase family.</text>
</comment>
<dbReference type="InterPro" id="IPR008927">
    <property type="entry name" value="6-PGluconate_DH-like_C_sf"/>
</dbReference>
<evidence type="ECO:0000256" key="4">
    <source>
        <dbReference type="SAM" id="MobiDB-lite"/>
    </source>
</evidence>
<evidence type="ECO:0000256" key="3">
    <source>
        <dbReference type="ARBA" id="ARBA00023064"/>
    </source>
</evidence>
<feature type="region of interest" description="Disordered" evidence="4">
    <location>
        <begin position="190"/>
        <end position="227"/>
    </location>
</feature>
<evidence type="ECO:0000256" key="2">
    <source>
        <dbReference type="ARBA" id="ARBA00023002"/>
    </source>
</evidence>
<name>A0ABT1E3Q5_9ACTN</name>
<keyword evidence="3" id="KW-0311">Gluconate utilization</keyword>
<evidence type="ECO:0000256" key="1">
    <source>
        <dbReference type="ARBA" id="ARBA00008419"/>
    </source>
</evidence>
<dbReference type="SUPFAM" id="SSF48179">
    <property type="entry name" value="6-phosphogluconate dehydrogenase C-terminal domain-like"/>
    <property type="match status" value="2"/>
</dbReference>
<evidence type="ECO:0000259" key="5">
    <source>
        <dbReference type="SMART" id="SM01350"/>
    </source>
</evidence>
<feature type="compositionally biased region" description="Low complexity" evidence="4">
    <location>
        <begin position="213"/>
        <end position="227"/>
    </location>
</feature>
<dbReference type="Gene3D" id="1.10.1040.10">
    <property type="entry name" value="N-(1-d-carboxylethyl)-l-norvaline Dehydrogenase, domain 2"/>
    <property type="match status" value="2"/>
</dbReference>
<dbReference type="SMART" id="SM01350">
    <property type="entry name" value="6PGD"/>
    <property type="match status" value="1"/>
</dbReference>
<gene>
    <name evidence="6" type="ORF">M1L60_45015</name>
</gene>
<dbReference type="Gene3D" id="3.40.50.720">
    <property type="entry name" value="NAD(P)-binding Rossmann-like Domain"/>
    <property type="match status" value="1"/>
</dbReference>
<keyword evidence="2" id="KW-0560">Oxidoreductase</keyword>
<evidence type="ECO:0000313" key="7">
    <source>
        <dbReference type="Proteomes" id="UP001523369"/>
    </source>
</evidence>
<dbReference type="Pfam" id="PF00393">
    <property type="entry name" value="6PGD"/>
    <property type="match status" value="2"/>
</dbReference>
<dbReference type="EMBL" id="JAMYJR010000064">
    <property type="protein sequence ID" value="MCO8277759.1"/>
    <property type="molecule type" value="Genomic_DNA"/>
</dbReference>
<evidence type="ECO:0000313" key="6">
    <source>
        <dbReference type="EMBL" id="MCO8277759.1"/>
    </source>
</evidence>
<dbReference type="InterPro" id="IPR006183">
    <property type="entry name" value="Pgluconate_DH"/>
</dbReference>
<dbReference type="InterPro" id="IPR013328">
    <property type="entry name" value="6PGD_dom2"/>
</dbReference>
<dbReference type="Proteomes" id="UP001523369">
    <property type="component" value="Unassembled WGS sequence"/>
</dbReference>
<keyword evidence="7" id="KW-1185">Reference proteome</keyword>
<reference evidence="6 7" key="1">
    <citation type="submission" date="2022-06" db="EMBL/GenBank/DDBJ databases">
        <title>New Species of the Genus Actinoplanes, ActinopZanes ferrugineus.</title>
        <authorList>
            <person name="Ding P."/>
        </authorList>
    </citation>
    <scope>NUCLEOTIDE SEQUENCE [LARGE SCALE GENOMIC DNA]</scope>
    <source>
        <strain evidence="6 7">TRM88003</strain>
    </source>
</reference>
<proteinExistence type="inferred from homology"/>
<protein>
    <recommendedName>
        <fullName evidence="5">6-phosphogluconate dehydrogenase C-terminal domain-containing protein</fullName>
    </recommendedName>
</protein>
<dbReference type="RefSeq" id="WP_253243767.1">
    <property type="nucleotide sequence ID" value="NZ_JAMYJR010000064.1"/>
</dbReference>
<feature type="domain" description="6-phosphogluconate dehydrogenase C-terminal" evidence="5">
    <location>
        <begin position="128"/>
        <end position="379"/>
    </location>
</feature>
<dbReference type="PANTHER" id="PTHR11811">
    <property type="entry name" value="6-PHOSPHOGLUCONATE DEHYDROGENASE"/>
    <property type="match status" value="1"/>
</dbReference>
<sequence>MSLVGVAGPGEPARALAANLAGHGYRGATPQERPDVIFLLDEEADAAIVVDGAHVLSCGLPRRAATLRDGPAYVVGGNHAAYLRVRPILRATAAREQNVPCVAYAGTGAAGHNAQRVHDDLAATDVRLATEAYQLIVTGLGRKPEQAGEIFAAWNTGELSSALMETAARILDRPDDRPFAARLTAELGIERSSATTPPGLGVGHSLFAESGDRSAGPGAGSSAAVESGDSALGLGAGHSLAVGLGDSLPAQGSEHSPGAERGVSGPGQIGRRSLPSELDVSVAQIFEAVYVARIAAYARGFERLPGEHRGEIASAWRAGSAVGGRFLTYVREAFELEPVPGRLDDDIYFAGTVRHYRPTWRRVVAEATRVGLEVPVLRGLG</sequence>